<dbReference type="AlphaFoldDB" id="A0A4R6RBY4"/>
<reference evidence="2 3" key="1">
    <citation type="submission" date="2019-03" db="EMBL/GenBank/DDBJ databases">
        <title>Genomic Encyclopedia of Type Strains, Phase IV (KMG-IV): sequencing the most valuable type-strain genomes for metagenomic binning, comparative biology and taxonomic classification.</title>
        <authorList>
            <person name="Goeker M."/>
        </authorList>
    </citation>
    <scope>NUCLEOTIDE SEQUENCE [LARGE SCALE GENOMIC DNA]</scope>
    <source>
        <strain evidence="2 3">DSM 102969</strain>
    </source>
</reference>
<dbReference type="CDD" id="cd00093">
    <property type="entry name" value="HTH_XRE"/>
    <property type="match status" value="1"/>
</dbReference>
<dbReference type="EMBL" id="SNXY01000009">
    <property type="protein sequence ID" value="TDP83602.1"/>
    <property type="molecule type" value="Genomic_DNA"/>
</dbReference>
<proteinExistence type="predicted"/>
<dbReference type="Pfam" id="PF13560">
    <property type="entry name" value="HTH_31"/>
    <property type="match status" value="1"/>
</dbReference>
<dbReference type="RefSeq" id="WP_126538686.1">
    <property type="nucleotide sequence ID" value="NZ_BSPM01000009.1"/>
</dbReference>
<gene>
    <name evidence="2" type="ORF">EDD54_3564</name>
</gene>
<dbReference type="Proteomes" id="UP000294547">
    <property type="component" value="Unassembled WGS sequence"/>
</dbReference>
<dbReference type="Gene3D" id="1.10.260.40">
    <property type="entry name" value="lambda repressor-like DNA-binding domains"/>
    <property type="match status" value="1"/>
</dbReference>
<evidence type="ECO:0000259" key="1">
    <source>
        <dbReference type="PROSITE" id="PS50943"/>
    </source>
</evidence>
<protein>
    <submittedName>
        <fullName evidence="2">Helix-turn-helix protein</fullName>
    </submittedName>
</protein>
<name>A0A4R6RBY4_9HYPH</name>
<accession>A0A4R6RBY4</accession>
<organism evidence="2 3">
    <name type="scientific">Oharaeibacter diazotrophicus</name>
    <dbReference type="NCBI Taxonomy" id="1920512"/>
    <lineage>
        <taxon>Bacteria</taxon>
        <taxon>Pseudomonadati</taxon>
        <taxon>Pseudomonadota</taxon>
        <taxon>Alphaproteobacteria</taxon>
        <taxon>Hyphomicrobiales</taxon>
        <taxon>Pleomorphomonadaceae</taxon>
        <taxon>Oharaeibacter</taxon>
    </lineage>
</organism>
<dbReference type="OrthoDB" id="4419620at2"/>
<dbReference type="GO" id="GO:0003677">
    <property type="term" value="F:DNA binding"/>
    <property type="evidence" value="ECO:0007669"/>
    <property type="project" value="InterPro"/>
</dbReference>
<dbReference type="PROSITE" id="PS50943">
    <property type="entry name" value="HTH_CROC1"/>
    <property type="match status" value="1"/>
</dbReference>
<dbReference type="InterPro" id="IPR010982">
    <property type="entry name" value="Lambda_DNA-bd_dom_sf"/>
</dbReference>
<evidence type="ECO:0000313" key="3">
    <source>
        <dbReference type="Proteomes" id="UP000294547"/>
    </source>
</evidence>
<feature type="domain" description="HTH cro/C1-type" evidence="1">
    <location>
        <begin position="16"/>
        <end position="46"/>
    </location>
</feature>
<dbReference type="InterPro" id="IPR001387">
    <property type="entry name" value="Cro/C1-type_HTH"/>
</dbReference>
<keyword evidence="3" id="KW-1185">Reference proteome</keyword>
<comment type="caution">
    <text evidence="2">The sequence shown here is derived from an EMBL/GenBank/DDBJ whole genome shotgun (WGS) entry which is preliminary data.</text>
</comment>
<sequence length="91" mass="9479">MVQDPKARILTPALCRAARGLLDWSQADLAEHAEISRSTIKDFETGAHDLHRSTEAQVLRALAAGGVVLAEVEGRGTGLFLAPATAGSADG</sequence>
<dbReference type="SUPFAM" id="SSF47413">
    <property type="entry name" value="lambda repressor-like DNA-binding domains"/>
    <property type="match status" value="1"/>
</dbReference>
<evidence type="ECO:0000313" key="2">
    <source>
        <dbReference type="EMBL" id="TDP83602.1"/>
    </source>
</evidence>